<proteinExistence type="inferred from homology"/>
<name>A0A8J3F1W9_9BACI</name>
<feature type="transmembrane region" description="Helical" evidence="7">
    <location>
        <begin position="367"/>
        <end position="386"/>
    </location>
</feature>
<comment type="similarity">
    <text evidence="2">Belongs to the nucleobase:cation symporter-2 (NCS2) (TC 2.A.40) family.</text>
</comment>
<keyword evidence="4 7" id="KW-0812">Transmembrane</keyword>
<dbReference type="EMBL" id="BMHB01000003">
    <property type="protein sequence ID" value="GGI17389.1"/>
    <property type="molecule type" value="Genomic_DNA"/>
</dbReference>
<feature type="transmembrane region" description="Helical" evidence="7">
    <location>
        <begin position="392"/>
        <end position="414"/>
    </location>
</feature>
<evidence type="ECO:0000313" key="9">
    <source>
        <dbReference type="Proteomes" id="UP000626244"/>
    </source>
</evidence>
<comment type="caution">
    <text evidence="8">The sequence shown here is derived from an EMBL/GenBank/DDBJ whole genome shotgun (WGS) entry which is preliminary data.</text>
</comment>
<dbReference type="InterPro" id="IPR006043">
    <property type="entry name" value="NCS2"/>
</dbReference>
<dbReference type="NCBIfam" id="NF037981">
    <property type="entry name" value="NCS2_1"/>
    <property type="match status" value="1"/>
</dbReference>
<dbReference type="GO" id="GO:0005886">
    <property type="term" value="C:plasma membrane"/>
    <property type="evidence" value="ECO:0007669"/>
    <property type="project" value="TreeGrafter"/>
</dbReference>
<dbReference type="Pfam" id="PF00860">
    <property type="entry name" value="Xan_ur_permease"/>
    <property type="match status" value="1"/>
</dbReference>
<evidence type="ECO:0000256" key="2">
    <source>
        <dbReference type="ARBA" id="ARBA00008821"/>
    </source>
</evidence>
<feature type="transmembrane region" description="Helical" evidence="7">
    <location>
        <begin position="156"/>
        <end position="175"/>
    </location>
</feature>
<dbReference type="PANTHER" id="PTHR42810:SF1">
    <property type="entry name" value="PURINE PERMEASE YWDJ-RELATED"/>
    <property type="match status" value="1"/>
</dbReference>
<feature type="transmembrane region" description="Helical" evidence="7">
    <location>
        <begin position="68"/>
        <end position="86"/>
    </location>
</feature>
<keyword evidence="6 7" id="KW-0472">Membrane</keyword>
<protein>
    <submittedName>
        <fullName evidence="8">Purine permease</fullName>
    </submittedName>
</protein>
<organism evidence="8 9">
    <name type="scientific">Gottfriedia solisilvae</name>
    <dbReference type="NCBI Taxonomy" id="1516104"/>
    <lineage>
        <taxon>Bacteria</taxon>
        <taxon>Bacillati</taxon>
        <taxon>Bacillota</taxon>
        <taxon>Bacilli</taxon>
        <taxon>Bacillales</taxon>
        <taxon>Bacillaceae</taxon>
        <taxon>Gottfriedia</taxon>
    </lineage>
</organism>
<reference evidence="9" key="1">
    <citation type="journal article" date="2019" name="Int. J. Syst. Evol. Microbiol.">
        <title>The Global Catalogue of Microorganisms (GCM) 10K type strain sequencing project: providing services to taxonomists for standard genome sequencing and annotation.</title>
        <authorList>
            <consortium name="The Broad Institute Genomics Platform"/>
            <consortium name="The Broad Institute Genome Sequencing Center for Infectious Disease"/>
            <person name="Wu L."/>
            <person name="Ma J."/>
        </authorList>
    </citation>
    <scope>NUCLEOTIDE SEQUENCE [LARGE SCALE GENOMIC DNA]</scope>
    <source>
        <strain evidence="9">CGMCC 1.14993</strain>
    </source>
</reference>
<evidence type="ECO:0000256" key="7">
    <source>
        <dbReference type="SAM" id="Phobius"/>
    </source>
</evidence>
<dbReference type="Proteomes" id="UP000626244">
    <property type="component" value="Unassembled WGS sequence"/>
</dbReference>
<evidence type="ECO:0000256" key="5">
    <source>
        <dbReference type="ARBA" id="ARBA00022989"/>
    </source>
</evidence>
<feature type="transmembrane region" description="Helical" evidence="7">
    <location>
        <begin position="181"/>
        <end position="200"/>
    </location>
</feature>
<feature type="transmembrane region" description="Helical" evidence="7">
    <location>
        <begin position="122"/>
        <end position="144"/>
    </location>
</feature>
<feature type="transmembrane region" description="Helical" evidence="7">
    <location>
        <begin position="311"/>
        <end position="331"/>
    </location>
</feature>
<sequence length="426" mass="46020">MKLILSSVQWTLFILAGSIVAPISIASMYGLNGMETVEYVQRTLFVLGIAGILQAWKGHRLPIQEGPAGLWWSVITLYAGLGVILYGSHIQTLQVIQFAFLLSGLIFLILGFLGSIQKIANLITPVVVSTYLILLVAQLSGSFIKGMYGLSRVNSSVNLKVLGLSAFIVILSIFLSKHPKLGQFSILISLILGWVLFYVFDVSNSIQHVDSIFKIPEIFAFGKPIFKGNMIVLIIVITFLLLANMLASIKVVQIVMKKQGVSFKADIYNSSGKMAGVIHLIGGLFSAIGAVPISGTAGFIENTKLTKKMPFIYGSIIIIIISLISPLTAFVSSIPEAVGYAAIFPVFSSILTLAFNELNAIENKKIAYEIVSVSVFIGIGAMFVPLDSFASLSPTLASIFSNGLVFGTIIALIFEQLQKRKSNIKG</sequence>
<feature type="transmembrane region" description="Helical" evidence="7">
    <location>
        <begin position="39"/>
        <end position="56"/>
    </location>
</feature>
<dbReference type="AlphaFoldDB" id="A0A8J3F1W9"/>
<comment type="subcellular location">
    <subcellularLocation>
        <location evidence="1">Membrane</location>
        <topology evidence="1">Multi-pass membrane protein</topology>
    </subcellularLocation>
</comment>
<feature type="transmembrane region" description="Helical" evidence="7">
    <location>
        <begin position="337"/>
        <end position="355"/>
    </location>
</feature>
<feature type="transmembrane region" description="Helical" evidence="7">
    <location>
        <begin position="12"/>
        <end position="32"/>
    </location>
</feature>
<evidence type="ECO:0000256" key="4">
    <source>
        <dbReference type="ARBA" id="ARBA00022692"/>
    </source>
</evidence>
<dbReference type="GO" id="GO:0042907">
    <property type="term" value="F:xanthine transmembrane transporter activity"/>
    <property type="evidence" value="ECO:0007669"/>
    <property type="project" value="TreeGrafter"/>
</dbReference>
<evidence type="ECO:0000256" key="6">
    <source>
        <dbReference type="ARBA" id="ARBA00023136"/>
    </source>
</evidence>
<gene>
    <name evidence="8" type="ORF">GCM10007380_37700</name>
</gene>
<feature type="transmembrane region" description="Helical" evidence="7">
    <location>
        <begin position="231"/>
        <end position="256"/>
    </location>
</feature>
<accession>A0A8J3F1W9</accession>
<keyword evidence="9" id="KW-1185">Reference proteome</keyword>
<dbReference type="OrthoDB" id="5597247at2"/>
<feature type="transmembrane region" description="Helical" evidence="7">
    <location>
        <begin position="276"/>
        <end position="299"/>
    </location>
</feature>
<dbReference type="PANTHER" id="PTHR42810">
    <property type="entry name" value="PURINE PERMEASE C1399.01C-RELATED"/>
    <property type="match status" value="1"/>
</dbReference>
<keyword evidence="5 7" id="KW-1133">Transmembrane helix</keyword>
<dbReference type="RefSeq" id="WP_088002119.1">
    <property type="nucleotide sequence ID" value="NZ_BMHB01000003.1"/>
</dbReference>
<evidence type="ECO:0000313" key="8">
    <source>
        <dbReference type="EMBL" id="GGI17389.1"/>
    </source>
</evidence>
<keyword evidence="3" id="KW-0813">Transport</keyword>
<evidence type="ECO:0000256" key="1">
    <source>
        <dbReference type="ARBA" id="ARBA00004141"/>
    </source>
</evidence>
<feature type="transmembrane region" description="Helical" evidence="7">
    <location>
        <begin position="98"/>
        <end position="116"/>
    </location>
</feature>
<evidence type="ECO:0000256" key="3">
    <source>
        <dbReference type="ARBA" id="ARBA00022448"/>
    </source>
</evidence>